<sequence length="175" mass="20363">MALNSGHNDGRMREICLELEDARHHIRGLELQMRDARLACNIGEFVSLLDRRATYLEKEAKLEKELKTKFNFFYRFFCYHLAYTSFILLRSHRNSDQYVHLYRISNIMPLRTPLTTVAPPVKENLEIHQEPGSPHAWTSQLPSVLRPIRTESEYKSPEYVVLNGLGSGFLVDTLI</sequence>
<reference evidence="1" key="1">
    <citation type="journal article" date="2012" name="Nature">
        <title>The tomato genome sequence provides insights into fleshy fruit evolution.</title>
        <authorList>
            <consortium name="Tomato Genome Consortium"/>
        </authorList>
    </citation>
    <scope>NUCLEOTIDE SEQUENCE [LARGE SCALE GENOMIC DNA]</scope>
    <source>
        <strain evidence="1">cv. Heinz 1706</strain>
    </source>
</reference>
<protein>
    <submittedName>
        <fullName evidence="1">Uncharacterized protein</fullName>
    </submittedName>
</protein>
<accession>A0A3Q7I7X6</accession>
<reference evidence="1" key="2">
    <citation type="submission" date="2019-01" db="UniProtKB">
        <authorList>
            <consortium name="EnsemblPlants"/>
        </authorList>
    </citation>
    <scope>IDENTIFICATION</scope>
    <source>
        <strain evidence="1">cv. Heinz 1706</strain>
    </source>
</reference>
<dbReference type="Gramene" id="Solyc09g090873.1.1">
    <property type="protein sequence ID" value="Solyc09g090873.1.1"/>
    <property type="gene ID" value="Solyc09g090873.1"/>
</dbReference>
<organism evidence="1">
    <name type="scientific">Solanum lycopersicum</name>
    <name type="common">Tomato</name>
    <name type="synonym">Lycopersicon esculentum</name>
    <dbReference type="NCBI Taxonomy" id="4081"/>
    <lineage>
        <taxon>Eukaryota</taxon>
        <taxon>Viridiplantae</taxon>
        <taxon>Streptophyta</taxon>
        <taxon>Embryophyta</taxon>
        <taxon>Tracheophyta</taxon>
        <taxon>Spermatophyta</taxon>
        <taxon>Magnoliopsida</taxon>
        <taxon>eudicotyledons</taxon>
        <taxon>Gunneridae</taxon>
        <taxon>Pentapetalae</taxon>
        <taxon>asterids</taxon>
        <taxon>lamiids</taxon>
        <taxon>Solanales</taxon>
        <taxon>Solanaceae</taxon>
        <taxon>Solanoideae</taxon>
        <taxon>Solaneae</taxon>
        <taxon>Solanum</taxon>
        <taxon>Solanum subgen. Lycopersicon</taxon>
    </lineage>
</organism>
<dbReference type="AlphaFoldDB" id="A0A3Q7I7X6"/>
<evidence type="ECO:0000313" key="2">
    <source>
        <dbReference type="Proteomes" id="UP000004994"/>
    </source>
</evidence>
<dbReference type="EnsemblPlants" id="Solyc09g090873.1.1">
    <property type="protein sequence ID" value="Solyc09g090873.1.1"/>
    <property type="gene ID" value="Solyc09g090873.1"/>
</dbReference>
<dbReference type="InParanoid" id="A0A3Q7I7X6"/>
<evidence type="ECO:0000313" key="1">
    <source>
        <dbReference type="EnsemblPlants" id="Solyc09g090873.1.1"/>
    </source>
</evidence>
<proteinExistence type="predicted"/>
<dbReference type="Proteomes" id="UP000004994">
    <property type="component" value="Chromosome 9"/>
</dbReference>
<keyword evidence="2" id="KW-1185">Reference proteome</keyword>
<name>A0A3Q7I7X6_SOLLC</name>